<dbReference type="InterPro" id="IPR020845">
    <property type="entry name" value="AMP-binding_CS"/>
</dbReference>
<dbReference type="Pfam" id="PF23562">
    <property type="entry name" value="AMP-binding_C_3"/>
    <property type="match status" value="1"/>
</dbReference>
<dbReference type="PANTHER" id="PTHR43272">
    <property type="entry name" value="LONG-CHAIN-FATTY-ACID--COA LIGASE"/>
    <property type="match status" value="1"/>
</dbReference>
<evidence type="ECO:0000256" key="1">
    <source>
        <dbReference type="ARBA" id="ARBA00022741"/>
    </source>
</evidence>
<dbReference type="OrthoDB" id="9803968at2"/>
<dbReference type="RefSeq" id="WP_012466328.1">
    <property type="nucleotide sequence ID" value="NC_010803.1"/>
</dbReference>
<dbReference type="KEGG" id="cli:Clim_1391"/>
<dbReference type="STRING" id="290315.Clim_1391"/>
<dbReference type="PANTHER" id="PTHR43272:SF33">
    <property type="entry name" value="AMP-BINDING DOMAIN-CONTAINING PROTEIN-RELATED"/>
    <property type="match status" value="1"/>
</dbReference>
<dbReference type="AlphaFoldDB" id="B3ED26"/>
<keyword evidence="2" id="KW-0067">ATP-binding</keyword>
<protein>
    <submittedName>
        <fullName evidence="5">AMP-dependent synthetase and ligase</fullName>
    </submittedName>
</protein>
<evidence type="ECO:0000256" key="2">
    <source>
        <dbReference type="ARBA" id="ARBA00022840"/>
    </source>
</evidence>
<evidence type="ECO:0000313" key="5">
    <source>
        <dbReference type="EMBL" id="ACD90451.1"/>
    </source>
</evidence>
<reference evidence="5 6" key="1">
    <citation type="submission" date="2008-05" db="EMBL/GenBank/DDBJ databases">
        <title>Complete sequence of Chlorobium limicola DSM 245.</title>
        <authorList>
            <consortium name="US DOE Joint Genome Institute"/>
            <person name="Lucas S."/>
            <person name="Copeland A."/>
            <person name="Lapidus A."/>
            <person name="Glavina del Rio T."/>
            <person name="Dalin E."/>
            <person name="Tice H."/>
            <person name="Bruce D."/>
            <person name="Goodwin L."/>
            <person name="Pitluck S."/>
            <person name="Schmutz J."/>
            <person name="Larimer F."/>
            <person name="Land M."/>
            <person name="Hauser L."/>
            <person name="Kyrpides N."/>
            <person name="Ovchinnikova G."/>
            <person name="Zhao F."/>
            <person name="Li T."/>
            <person name="Liu Z."/>
            <person name="Overmann J."/>
            <person name="Bryant D.A."/>
            <person name="Richardson P."/>
        </authorList>
    </citation>
    <scope>NUCLEOTIDE SEQUENCE [LARGE SCALE GENOMIC DNA]</scope>
    <source>
        <strain evidence="6">DSM 245 / NBRC 103803 / 6330</strain>
    </source>
</reference>
<keyword evidence="5" id="KW-0436">Ligase</keyword>
<keyword evidence="1" id="KW-0547">Nucleotide-binding</keyword>
<proteinExistence type="predicted"/>
<evidence type="ECO:0000259" key="4">
    <source>
        <dbReference type="Pfam" id="PF00501"/>
    </source>
</evidence>
<evidence type="ECO:0000256" key="3">
    <source>
        <dbReference type="ARBA" id="ARBA00024484"/>
    </source>
</evidence>
<evidence type="ECO:0000313" key="6">
    <source>
        <dbReference type="Proteomes" id="UP000008841"/>
    </source>
</evidence>
<dbReference type="EMBL" id="CP001097">
    <property type="protein sequence ID" value="ACD90451.1"/>
    <property type="molecule type" value="Genomic_DNA"/>
</dbReference>
<dbReference type="InterPro" id="IPR042099">
    <property type="entry name" value="ANL_N_sf"/>
</dbReference>
<organism evidence="5 6">
    <name type="scientific">Chlorobium limicola (strain DSM 245 / NBRC 103803 / 6330)</name>
    <dbReference type="NCBI Taxonomy" id="290315"/>
    <lineage>
        <taxon>Bacteria</taxon>
        <taxon>Pseudomonadati</taxon>
        <taxon>Chlorobiota</taxon>
        <taxon>Chlorobiia</taxon>
        <taxon>Chlorobiales</taxon>
        <taxon>Chlorobiaceae</taxon>
        <taxon>Chlorobium/Pelodictyon group</taxon>
        <taxon>Chlorobium</taxon>
    </lineage>
</organism>
<dbReference type="GO" id="GO:0004467">
    <property type="term" value="F:long-chain fatty acid-CoA ligase activity"/>
    <property type="evidence" value="ECO:0007669"/>
    <property type="project" value="UniProtKB-EC"/>
</dbReference>
<dbReference type="Pfam" id="PF00501">
    <property type="entry name" value="AMP-binding"/>
    <property type="match status" value="1"/>
</dbReference>
<dbReference type="GO" id="GO:0005524">
    <property type="term" value="F:ATP binding"/>
    <property type="evidence" value="ECO:0007669"/>
    <property type="project" value="UniProtKB-KW"/>
</dbReference>
<dbReference type="Gene3D" id="3.40.50.12780">
    <property type="entry name" value="N-terminal domain of ligase-like"/>
    <property type="match status" value="1"/>
</dbReference>
<dbReference type="PROSITE" id="PS00455">
    <property type="entry name" value="AMP_BINDING"/>
    <property type="match status" value="1"/>
</dbReference>
<dbReference type="GO" id="GO:0016020">
    <property type="term" value="C:membrane"/>
    <property type="evidence" value="ECO:0007669"/>
    <property type="project" value="TreeGrafter"/>
</dbReference>
<dbReference type="SUPFAM" id="SSF56801">
    <property type="entry name" value="Acetyl-CoA synthetase-like"/>
    <property type="match status" value="1"/>
</dbReference>
<accession>B3ED26</accession>
<gene>
    <name evidence="5" type="ordered locus">Clim_1391</name>
</gene>
<name>B3ED26_CHLL2</name>
<feature type="domain" description="AMP-dependent synthetase/ligase" evidence="4">
    <location>
        <begin position="38"/>
        <end position="430"/>
    </location>
</feature>
<dbReference type="Gene3D" id="3.30.300.30">
    <property type="match status" value="1"/>
</dbReference>
<dbReference type="InterPro" id="IPR045851">
    <property type="entry name" value="AMP-bd_C_sf"/>
</dbReference>
<dbReference type="eggNOG" id="COG1022">
    <property type="taxonomic scope" value="Bacteria"/>
</dbReference>
<dbReference type="CDD" id="cd05907">
    <property type="entry name" value="VL_LC_FACS_like"/>
    <property type="match status" value="1"/>
</dbReference>
<dbReference type="Proteomes" id="UP000008841">
    <property type="component" value="Chromosome"/>
</dbReference>
<dbReference type="InterPro" id="IPR000873">
    <property type="entry name" value="AMP-dep_synth/lig_dom"/>
</dbReference>
<sequence length="610" mass="68640">MGLINADFHTLPELFSSVFSHYRGKKEKFPIARKINGVYEPIPYDSLEQDVQYFGAFLRENGISPKDRVAILSENRPGWYLADMAILNIGAIDVPLYPSLPPNQIEYILRNCSAKGIVVSNMLQLGKILSIWQNLPDLNLVIVMNRLEEPIEDVIDLNRVKEAGSKILDSKPWILDGIKVEPDDTATIIYTSGTTGLPKGVMLTHGNLCENVKSCSSVIRLDETDCSLSFLPLSHAYERTGGYYLLFACGAAIYLAESIETISLNIAEAKPTIIFTVPRLFDRMKANMLKQISSESAIKQKIFNWAVKTGEQYHRQVNEKNRASITLSIQHNLADKLVYHKIRKKFGGRLRYFVSGGAALPQKIGEFFQALGINILEGFGLTETSPVTNVNRPDKIKFGTVGPAVKNVQVKIAEDGEILLKGPNIMKGYWQDETATKEVIRDGWFYSGDIGEIDRDGYLKITDRKKHIIVTSGGKNIAPQPIENLIIESAFVDQVIVIGEKRPFLIAVIVPDFVKLNEYAAQNSISAKTNKELIENKAIQQIYEKLMRNISRQLATHEKVRKFLLIEEAFSIEKGNMTPTMKLKRKTITEKYAQEIDKVYNALNMVYNTE</sequence>
<comment type="catalytic activity">
    <reaction evidence="3">
        <text>a long-chain fatty acid + ATP + CoA = a long-chain fatty acyl-CoA + AMP + diphosphate</text>
        <dbReference type="Rhea" id="RHEA:15421"/>
        <dbReference type="ChEBI" id="CHEBI:30616"/>
        <dbReference type="ChEBI" id="CHEBI:33019"/>
        <dbReference type="ChEBI" id="CHEBI:57287"/>
        <dbReference type="ChEBI" id="CHEBI:57560"/>
        <dbReference type="ChEBI" id="CHEBI:83139"/>
        <dbReference type="ChEBI" id="CHEBI:456215"/>
        <dbReference type="EC" id="6.2.1.3"/>
    </reaction>
    <physiologicalReaction direction="left-to-right" evidence="3">
        <dbReference type="Rhea" id="RHEA:15422"/>
    </physiologicalReaction>
</comment>
<dbReference type="HOGENOM" id="CLU_000022_45_5_10"/>